<protein>
    <submittedName>
        <fullName evidence="2">Methylene-tetrahydrofolate reductase C terminal</fullName>
    </submittedName>
</protein>
<dbReference type="Pfam" id="PF12225">
    <property type="entry name" value="DUF5981"/>
    <property type="match status" value="1"/>
</dbReference>
<name>A0A1W2BQI9_9BACT</name>
<proteinExistence type="predicted"/>
<sequence>MVKIERKPFEEIKSFIKNYNKVLNIGCGGCASVCLGGGQKEVNALNIELNETFKAEGLRTRMDGYTVERACNLRYLVELEETAADYDCIISMACGAGIQLLAEKFSNIPIFPAVNTIAIGIDRDIGVYEEKCRACGNCVLGYTGGICPVTRCAKSLFNGPCGGVSNGKCELDSYAPYDITCAWCDIYERLKKQNRLEDILKIHQHAEWENQLQRTIVQEPYRNRYCEKY</sequence>
<dbReference type="STRING" id="1121400.SAMN02746065_10955"/>
<evidence type="ECO:0000313" key="2">
    <source>
        <dbReference type="EMBL" id="SMC75255.1"/>
    </source>
</evidence>
<dbReference type="PANTHER" id="PTHR38755">
    <property type="entry name" value="5,10-METHYLENETETRAHYDROFOLATE REDUCTASE"/>
    <property type="match status" value="1"/>
</dbReference>
<accession>A0A1W2BQI9</accession>
<dbReference type="Proteomes" id="UP000192418">
    <property type="component" value="Unassembled WGS sequence"/>
</dbReference>
<dbReference type="RefSeq" id="WP_084068845.1">
    <property type="nucleotide sequence ID" value="NZ_FWXY01000009.1"/>
</dbReference>
<dbReference type="AlphaFoldDB" id="A0A1W2BQI9"/>
<dbReference type="InterPro" id="IPR022026">
    <property type="entry name" value="DUF5981"/>
</dbReference>
<reference evidence="2 3" key="1">
    <citation type="submission" date="2017-04" db="EMBL/GenBank/DDBJ databases">
        <authorList>
            <person name="Afonso C.L."/>
            <person name="Miller P.J."/>
            <person name="Scott M.A."/>
            <person name="Spackman E."/>
            <person name="Goraichik I."/>
            <person name="Dimitrov K.M."/>
            <person name="Suarez D.L."/>
            <person name="Swayne D.E."/>
        </authorList>
    </citation>
    <scope>NUCLEOTIDE SEQUENCE [LARGE SCALE GENOMIC DNA]</scope>
    <source>
        <strain evidence="2 3">DSM 3385</strain>
    </source>
</reference>
<dbReference type="EMBL" id="FWXY01000009">
    <property type="protein sequence ID" value="SMC75255.1"/>
    <property type="molecule type" value="Genomic_DNA"/>
</dbReference>
<dbReference type="PANTHER" id="PTHR38755:SF1">
    <property type="entry name" value="METHYLENE-TETRAHYDROFOLATE REDUCTASE C-TERMINAL DOMAIN-CONTAINING PROTEIN"/>
    <property type="match status" value="1"/>
</dbReference>
<keyword evidence="3" id="KW-1185">Reference proteome</keyword>
<dbReference type="OrthoDB" id="9803687at2"/>
<feature type="domain" description="Methylene-tetrahydrofolate reductase C-terminal-like" evidence="1">
    <location>
        <begin position="111"/>
        <end position="209"/>
    </location>
</feature>
<evidence type="ECO:0000313" key="3">
    <source>
        <dbReference type="Proteomes" id="UP000192418"/>
    </source>
</evidence>
<evidence type="ECO:0000259" key="1">
    <source>
        <dbReference type="Pfam" id="PF12225"/>
    </source>
</evidence>
<gene>
    <name evidence="2" type="ORF">SAMN02746065_10955</name>
</gene>
<organism evidence="2 3">
    <name type="scientific">Desulfocicer vacuolatum DSM 3385</name>
    <dbReference type="NCBI Taxonomy" id="1121400"/>
    <lineage>
        <taxon>Bacteria</taxon>
        <taxon>Pseudomonadati</taxon>
        <taxon>Thermodesulfobacteriota</taxon>
        <taxon>Desulfobacteria</taxon>
        <taxon>Desulfobacterales</taxon>
        <taxon>Desulfobacteraceae</taxon>
        <taxon>Desulfocicer</taxon>
    </lineage>
</organism>